<feature type="non-terminal residue" evidence="2">
    <location>
        <position position="1"/>
    </location>
</feature>
<sequence length="157" mass="18077">GKEEQCCSSCFNNTKYTCLRCQEYFCIPCSVFENDETVKGWKAGTSVAYCEPRFREVMEESEKVAGKYDSDESRKDRDLAKQEEWSSKKRKSIKEDTTKRNRMATAGNDDDEVEVDEEDEEAEEGGDLDISQTFHEKSQWTKEKETRSKSQVVSTGT</sequence>
<evidence type="ECO:0000256" key="1">
    <source>
        <dbReference type="SAM" id="MobiDB-lite"/>
    </source>
</evidence>
<accession>A0AAU9Y0C1</accession>
<organism evidence="2 3">
    <name type="scientific">Pocillopora meandrina</name>
    <dbReference type="NCBI Taxonomy" id="46732"/>
    <lineage>
        <taxon>Eukaryota</taxon>
        <taxon>Metazoa</taxon>
        <taxon>Cnidaria</taxon>
        <taxon>Anthozoa</taxon>
        <taxon>Hexacorallia</taxon>
        <taxon>Scleractinia</taxon>
        <taxon>Astrocoeniina</taxon>
        <taxon>Pocilloporidae</taxon>
        <taxon>Pocillopora</taxon>
    </lineage>
</organism>
<reference evidence="2 3" key="1">
    <citation type="submission" date="2022-05" db="EMBL/GenBank/DDBJ databases">
        <authorList>
            <consortium name="Genoscope - CEA"/>
            <person name="William W."/>
        </authorList>
    </citation>
    <scope>NUCLEOTIDE SEQUENCE [LARGE SCALE GENOMIC DNA]</scope>
</reference>
<evidence type="ECO:0000313" key="2">
    <source>
        <dbReference type="EMBL" id="CAH3161325.1"/>
    </source>
</evidence>
<dbReference type="AlphaFoldDB" id="A0AAU9Y0C1"/>
<feature type="compositionally biased region" description="Basic and acidic residues" evidence="1">
    <location>
        <begin position="134"/>
        <end position="148"/>
    </location>
</feature>
<feature type="compositionally biased region" description="Acidic residues" evidence="1">
    <location>
        <begin position="108"/>
        <end position="127"/>
    </location>
</feature>
<name>A0AAU9Y0C1_9CNID</name>
<feature type="compositionally biased region" description="Basic and acidic residues" evidence="1">
    <location>
        <begin position="59"/>
        <end position="99"/>
    </location>
</feature>
<evidence type="ECO:0008006" key="4">
    <source>
        <dbReference type="Google" id="ProtNLM"/>
    </source>
</evidence>
<proteinExistence type="predicted"/>
<gene>
    <name evidence="2" type="ORF">PMEA_00032803</name>
</gene>
<dbReference type="EMBL" id="CALNXJ010000079">
    <property type="protein sequence ID" value="CAH3161325.1"/>
    <property type="molecule type" value="Genomic_DNA"/>
</dbReference>
<feature type="region of interest" description="Disordered" evidence="1">
    <location>
        <begin position="59"/>
        <end position="157"/>
    </location>
</feature>
<dbReference type="Proteomes" id="UP001159428">
    <property type="component" value="Unassembled WGS sequence"/>
</dbReference>
<evidence type="ECO:0000313" key="3">
    <source>
        <dbReference type="Proteomes" id="UP001159428"/>
    </source>
</evidence>
<keyword evidence="3" id="KW-1185">Reference proteome</keyword>
<protein>
    <recommendedName>
        <fullName evidence="4">B box-type domain-containing protein</fullName>
    </recommendedName>
</protein>
<comment type="caution">
    <text evidence="2">The sequence shown here is derived from an EMBL/GenBank/DDBJ whole genome shotgun (WGS) entry which is preliminary data.</text>
</comment>